<feature type="signal peptide" evidence="1">
    <location>
        <begin position="1"/>
        <end position="21"/>
    </location>
</feature>
<keyword evidence="4" id="KW-1185">Reference proteome</keyword>
<dbReference type="InterPro" id="IPR032710">
    <property type="entry name" value="NTF2-like_dom_sf"/>
</dbReference>
<dbReference type="RefSeq" id="WP_239421241.1">
    <property type="nucleotide sequence ID" value="NZ_CP029347.1"/>
</dbReference>
<dbReference type="SUPFAM" id="SSF54427">
    <property type="entry name" value="NTF2-like"/>
    <property type="match status" value="1"/>
</dbReference>
<evidence type="ECO:0000313" key="4">
    <source>
        <dbReference type="Proteomes" id="UP000245728"/>
    </source>
</evidence>
<evidence type="ECO:0000256" key="1">
    <source>
        <dbReference type="SAM" id="SignalP"/>
    </source>
</evidence>
<feature type="chain" id="PRO_5015560704" description="SnoaL-like domain-containing protein" evidence="1">
    <location>
        <begin position="22"/>
        <end position="157"/>
    </location>
</feature>
<organism evidence="3 4">
    <name type="scientific">Saliniradius amylolyticus</name>
    <dbReference type="NCBI Taxonomy" id="2183582"/>
    <lineage>
        <taxon>Bacteria</taxon>
        <taxon>Pseudomonadati</taxon>
        <taxon>Pseudomonadota</taxon>
        <taxon>Gammaproteobacteria</taxon>
        <taxon>Alteromonadales</taxon>
        <taxon>Alteromonadaceae</taxon>
        <taxon>Saliniradius</taxon>
    </lineage>
</organism>
<dbReference type="EMBL" id="CP029347">
    <property type="protein sequence ID" value="AWL12304.1"/>
    <property type="molecule type" value="Genomic_DNA"/>
</dbReference>
<name>A0A2S2E3U3_9ALTE</name>
<dbReference type="Pfam" id="PF13474">
    <property type="entry name" value="SnoaL_3"/>
    <property type="match status" value="1"/>
</dbReference>
<accession>A0A2S2E3U3</accession>
<gene>
    <name evidence="3" type="ORF">HMF8227_01831</name>
</gene>
<keyword evidence="1" id="KW-0732">Signal</keyword>
<dbReference type="KEGG" id="salh:HMF8227_01831"/>
<proteinExistence type="predicted"/>
<reference evidence="3 4" key="1">
    <citation type="submission" date="2018-05" db="EMBL/GenBank/DDBJ databases">
        <title>Salinimonas sp. HMF8227 Genome sequencing and assembly.</title>
        <authorList>
            <person name="Kang H."/>
            <person name="Kang J."/>
            <person name="Cha I."/>
            <person name="Kim H."/>
            <person name="Joh K."/>
        </authorList>
    </citation>
    <scope>NUCLEOTIDE SEQUENCE [LARGE SCALE GENOMIC DNA]</scope>
    <source>
        <strain evidence="3 4">HMF8227</strain>
    </source>
</reference>
<sequence>MNLNIMIVFLSLALAPLSVLAHVESNGSHQEMSTSGLETPAGQVVLAFHQALETGDQESARATLADDVLIFEGGGVERSADEYASHHMLSDMRYMQAVDTSTLEHHVTVNGQTALSVSRSHTKGVYKGKARDYEGMETIVLEKRQGRWQIVHIHWSH</sequence>
<feature type="domain" description="SnoaL-like" evidence="2">
    <location>
        <begin position="43"/>
        <end position="156"/>
    </location>
</feature>
<evidence type="ECO:0000259" key="2">
    <source>
        <dbReference type="Pfam" id="PF13474"/>
    </source>
</evidence>
<dbReference type="Gene3D" id="3.10.450.50">
    <property type="match status" value="1"/>
</dbReference>
<dbReference type="InterPro" id="IPR037401">
    <property type="entry name" value="SnoaL-like"/>
</dbReference>
<evidence type="ECO:0000313" key="3">
    <source>
        <dbReference type="EMBL" id="AWL12304.1"/>
    </source>
</evidence>
<protein>
    <recommendedName>
        <fullName evidence="2">SnoaL-like domain-containing protein</fullName>
    </recommendedName>
</protein>
<dbReference type="AlphaFoldDB" id="A0A2S2E3U3"/>
<dbReference type="Proteomes" id="UP000245728">
    <property type="component" value="Chromosome"/>
</dbReference>